<dbReference type="EMBL" id="PRDL01000001">
    <property type="protein sequence ID" value="MBE8718925.1"/>
    <property type="molecule type" value="Genomic_DNA"/>
</dbReference>
<dbReference type="NCBIfam" id="NF033493">
    <property type="entry name" value="MetS_like_NSS"/>
    <property type="match status" value="1"/>
</dbReference>
<proteinExistence type="predicted"/>
<keyword evidence="1" id="KW-0812">Transmembrane</keyword>
<evidence type="ECO:0000313" key="3">
    <source>
        <dbReference type="Proteomes" id="UP000652567"/>
    </source>
</evidence>
<dbReference type="AlphaFoldDB" id="A0A928V883"/>
<evidence type="ECO:0000256" key="1">
    <source>
        <dbReference type="SAM" id="Phobius"/>
    </source>
</evidence>
<protein>
    <submittedName>
        <fullName evidence="2">Methionine/alanine import family NSS transporter small subunit</fullName>
    </submittedName>
</protein>
<dbReference type="Proteomes" id="UP000652567">
    <property type="component" value="Unassembled WGS sequence"/>
</dbReference>
<keyword evidence="3" id="KW-1185">Reference proteome</keyword>
<keyword evidence="1" id="KW-0472">Membrane</keyword>
<name>A0A928V883_9GAMM</name>
<feature type="transmembrane region" description="Helical" evidence="1">
    <location>
        <begin position="7"/>
        <end position="28"/>
    </location>
</feature>
<accession>A0A928V883</accession>
<dbReference type="Pfam" id="PF16951">
    <property type="entry name" value="MaAIMP_sms"/>
    <property type="match status" value="1"/>
</dbReference>
<sequence>MNKEALLLMLFSIAFLWGGFVLALIHLYRHPDDDDAD</sequence>
<organism evidence="2 3">
    <name type="scientific">Cellvibrio polysaccharolyticus</name>
    <dbReference type="NCBI Taxonomy" id="2082724"/>
    <lineage>
        <taxon>Bacteria</taxon>
        <taxon>Pseudomonadati</taxon>
        <taxon>Pseudomonadota</taxon>
        <taxon>Gammaproteobacteria</taxon>
        <taxon>Cellvibrionales</taxon>
        <taxon>Cellvibrionaceae</taxon>
        <taxon>Cellvibrio</taxon>
    </lineage>
</organism>
<evidence type="ECO:0000313" key="2">
    <source>
        <dbReference type="EMBL" id="MBE8718925.1"/>
    </source>
</evidence>
<dbReference type="InterPro" id="IPR031596">
    <property type="entry name" value="MaAIMP_sms"/>
</dbReference>
<gene>
    <name evidence="2" type="ORF">C4F51_17255</name>
</gene>
<comment type="caution">
    <text evidence="2">The sequence shown here is derived from an EMBL/GenBank/DDBJ whole genome shotgun (WGS) entry which is preliminary data.</text>
</comment>
<dbReference type="RefSeq" id="WP_193911886.1">
    <property type="nucleotide sequence ID" value="NZ_PRDL01000001.1"/>
</dbReference>
<reference evidence="2" key="1">
    <citation type="submission" date="2018-07" db="EMBL/GenBank/DDBJ databases">
        <title>Genome assembly of strain Ka43.</title>
        <authorList>
            <person name="Kukolya J."/>
            <person name="Nagy I."/>
            <person name="Horvath B."/>
            <person name="Toth A."/>
        </authorList>
    </citation>
    <scope>NUCLEOTIDE SEQUENCE</scope>
    <source>
        <strain evidence="2">KB43</strain>
    </source>
</reference>
<keyword evidence="1" id="KW-1133">Transmembrane helix</keyword>